<evidence type="ECO:0000256" key="1">
    <source>
        <dbReference type="ARBA" id="ARBA00005921"/>
    </source>
</evidence>
<reference evidence="5" key="1">
    <citation type="submission" date="2023-05" db="EMBL/GenBank/DDBJ databases">
        <title>Genome and transcriptome analyses reveal genes involved in the formation of fine ridges on petal epidermal cells in Hibiscus trionum.</title>
        <authorList>
            <person name="Koshimizu S."/>
            <person name="Masuda S."/>
            <person name="Ishii T."/>
            <person name="Shirasu K."/>
            <person name="Hoshino A."/>
            <person name="Arita M."/>
        </authorList>
    </citation>
    <scope>NUCLEOTIDE SEQUENCE</scope>
    <source>
        <strain evidence="5">Hamamatsu line</strain>
    </source>
</reference>
<proteinExistence type="inferred from homology"/>
<dbReference type="AlphaFoldDB" id="A0A9W7IUR0"/>
<dbReference type="EMBL" id="BSYR01000036">
    <property type="protein sequence ID" value="GMJ02707.1"/>
    <property type="molecule type" value="Genomic_DNA"/>
</dbReference>
<feature type="coiled-coil region" evidence="3">
    <location>
        <begin position="795"/>
        <end position="944"/>
    </location>
</feature>
<dbReference type="Proteomes" id="UP001165190">
    <property type="component" value="Unassembled WGS sequence"/>
</dbReference>
<sequence>MDRRWPWKKKSSDKADKVAAAAAAEADAAAATLASAAAQTDQDAYKKPKYVQISMESYSNLTGLENQVKTYEERVQTLEDEIKDMNEKLSAANAEISTKEDLVKQHTKVAEEAVSGWEKAEVEALALKNHLESVTLLKLTAEDRAAHLDGALKECMRQIRNLKEEHEQKLQDLAASKNKQCEKIKLELEAKIANLEQDLLMSESDNATISKSLQERSNVLVKITEEKSRAEAEIELLKGNIESCEREINSLKYELHVASKELEIRNEERNMSMRTAEAANKQHMEGVKKIAKLEAECQRLRGLVRKKLPGPAALAQMKLEVESLGRDYGDTRIKRSPVRPSSPHMPAVTDFSLDNAQKFQKENEFLTERLLAMEEETKMLKEALAKRNSELLDSRNLCAQTSSKLQTLEAQLAVSNQQTIPSKAIQIPEVYSSRNASNSPSVTSLSEDGNDDQKSCADSWATGAFSELSPFKKEKSIEKSNRTENAKHLDLMDDFLEMEKLACSSDCTNNKTSEAVNCDASGEISEKQHDLSPSANHRSTNMDLSEVYNESDADKLLVMKLRTKLSMVLELMSKDADVRKILGDVKCAVQDAHDTLSQHSVNGVSKEVHESNGTCNGHDHDGNGSLTVEDIAMPQGDKVTSEAVQTISRELAAAISQIHDFVLSLRKEARAVDDISSDGNRLSHKIDEFSVTYNKVLCNNMSLDDFIFDFSTVLAIASELKFNVLGYNSSDAEINSSDCIDKVVLPENKVNQNDSSEGRYQNGCAHISNPEGPDDGNMVSEYESKQTSNVSLEEFKELKLEKENLAMNLSQCTENLEMTKSELHETEQLLAEAKSQLASAQKSNSLTETQLKCMAESYRSLETRAEELETEVNHLRGKIETLENELQDEKRSHHDASARCKELEEQLQRNEKCSVCSADENDPKNKQDKELAAAAEKLAECQETIFLLGKQLKALRPQTDKMGSPYNERSQKGEGLWEYETTTSGVNLQDYRTEIDTAASGNGIRTGAESPTESFNTPCSPSDTEANLLRSPVSSKHGSTMSSTQSPASATTTPEKHARGLSRFFSSKGKNSV</sequence>
<feature type="region of interest" description="Disordered" evidence="4">
    <location>
        <begin position="999"/>
        <end position="1073"/>
    </location>
</feature>
<dbReference type="PANTHER" id="PTHR31580:SF4">
    <property type="entry name" value="FILAMENT-LIKE PLANT PROTEIN 6"/>
    <property type="match status" value="1"/>
</dbReference>
<keyword evidence="2 3" id="KW-0175">Coiled coil</keyword>
<evidence type="ECO:0000313" key="6">
    <source>
        <dbReference type="Proteomes" id="UP001165190"/>
    </source>
</evidence>
<evidence type="ECO:0000313" key="5">
    <source>
        <dbReference type="EMBL" id="GMJ02707.1"/>
    </source>
</evidence>
<dbReference type="Pfam" id="PF05911">
    <property type="entry name" value="FPP"/>
    <property type="match status" value="1"/>
</dbReference>
<dbReference type="SUPFAM" id="SSF57997">
    <property type="entry name" value="Tropomyosin"/>
    <property type="match status" value="1"/>
</dbReference>
<comment type="caution">
    <text evidence="5">The sequence shown here is derived from an EMBL/GenBank/DDBJ whole genome shotgun (WGS) entry which is preliminary data.</text>
</comment>
<feature type="compositionally biased region" description="Low complexity" evidence="4">
    <location>
        <begin position="1039"/>
        <end position="1053"/>
    </location>
</feature>
<protein>
    <submittedName>
        <fullName evidence="5">Trichome Cell Shape 1</fullName>
    </submittedName>
</protein>
<feature type="compositionally biased region" description="Polar residues" evidence="4">
    <location>
        <begin position="1064"/>
        <end position="1073"/>
    </location>
</feature>
<name>A0A9W7IUR0_HIBTR</name>
<gene>
    <name evidence="5" type="ORF">HRI_003939900</name>
</gene>
<feature type="coiled-coil region" evidence="3">
    <location>
        <begin position="356"/>
        <end position="418"/>
    </location>
</feature>
<evidence type="ECO:0000256" key="3">
    <source>
        <dbReference type="SAM" id="Coils"/>
    </source>
</evidence>
<accession>A0A9W7IUR0</accession>
<feature type="compositionally biased region" description="Polar residues" evidence="4">
    <location>
        <begin position="432"/>
        <end position="447"/>
    </location>
</feature>
<evidence type="ECO:0000256" key="2">
    <source>
        <dbReference type="ARBA" id="ARBA00023054"/>
    </source>
</evidence>
<evidence type="ECO:0000256" key="4">
    <source>
        <dbReference type="SAM" id="MobiDB-lite"/>
    </source>
</evidence>
<comment type="similarity">
    <text evidence="1">Belongs to the FPP family.</text>
</comment>
<dbReference type="InterPro" id="IPR008587">
    <property type="entry name" value="FPP_plant"/>
</dbReference>
<feature type="region of interest" description="Disordered" evidence="4">
    <location>
        <begin position="431"/>
        <end position="456"/>
    </location>
</feature>
<dbReference type="OrthoDB" id="1926355at2759"/>
<keyword evidence="6" id="KW-1185">Reference proteome</keyword>
<feature type="compositionally biased region" description="Polar residues" evidence="4">
    <location>
        <begin position="1009"/>
        <end position="1025"/>
    </location>
</feature>
<organism evidence="5 6">
    <name type="scientific">Hibiscus trionum</name>
    <name type="common">Flower of an hour</name>
    <dbReference type="NCBI Taxonomy" id="183268"/>
    <lineage>
        <taxon>Eukaryota</taxon>
        <taxon>Viridiplantae</taxon>
        <taxon>Streptophyta</taxon>
        <taxon>Embryophyta</taxon>
        <taxon>Tracheophyta</taxon>
        <taxon>Spermatophyta</taxon>
        <taxon>Magnoliopsida</taxon>
        <taxon>eudicotyledons</taxon>
        <taxon>Gunneridae</taxon>
        <taxon>Pentapetalae</taxon>
        <taxon>rosids</taxon>
        <taxon>malvids</taxon>
        <taxon>Malvales</taxon>
        <taxon>Malvaceae</taxon>
        <taxon>Malvoideae</taxon>
        <taxon>Hibiscus</taxon>
    </lineage>
</organism>
<dbReference type="PANTHER" id="PTHR31580">
    <property type="entry name" value="FILAMENT-LIKE PLANT PROTEIN 4"/>
    <property type="match status" value="1"/>
</dbReference>
<feature type="coiled-coil region" evidence="3">
    <location>
        <begin position="145"/>
        <end position="296"/>
    </location>
</feature>
<feature type="coiled-coil region" evidence="3">
    <location>
        <begin position="61"/>
        <end position="102"/>
    </location>
</feature>